<sequence>MKHIRWRHTAAVVVAMTLSFGLAACGGDNPTASGTTSTADQHTYQTRLDELYKGTYKTPAGPKVTPPKGKSIWLIEASLGSDYATRGVAAAKEAAGKLGWTVHVFDAKYDPNQMLTGIQQAVVAKADGVILSAIDCPTVKNALEQAKAANIPVVGVETKECTPPLLSHVVTYASHESFADTTQDWGSAQAAWVIAKTKGNAKVVMNTETDQWTTLLSSKGIKREIAKCPGCSVVGDATFVGTDLGPALQQKIQQALVQHPDANAFIPAYDVVMTQSGGAQAIQASGRSGSLTVGGGEGTAAAIDQVRKGTGEQACAGQSVEWEIYSAIDSMIRIFDKQDPNTVDTGNGIQVCDKDHNMPPEGQPYTPPVDFRSAFRSMWGLS</sequence>
<comment type="caution">
    <text evidence="6">The sequence shown here is derived from an EMBL/GenBank/DDBJ whole genome shotgun (WGS) entry which is preliminary data.</text>
</comment>
<evidence type="ECO:0000256" key="4">
    <source>
        <dbReference type="SAM" id="SignalP"/>
    </source>
</evidence>
<gene>
    <name evidence="6" type="ORF">GCM10009798_05350</name>
</gene>
<dbReference type="Gene3D" id="3.40.50.2300">
    <property type="match status" value="2"/>
</dbReference>
<accession>A0ABP5BQA7</accession>
<feature type="signal peptide" evidence="4">
    <location>
        <begin position="1"/>
        <end position="23"/>
    </location>
</feature>
<feature type="domain" description="Periplasmic binding protein" evidence="5">
    <location>
        <begin position="78"/>
        <end position="337"/>
    </location>
</feature>
<protein>
    <submittedName>
        <fullName evidence="6">Substrate-binding domain-containing protein</fullName>
    </submittedName>
</protein>
<comment type="similarity">
    <text evidence="2">Belongs to the bacterial solute-binding protein 2 family.</text>
</comment>
<evidence type="ECO:0000256" key="3">
    <source>
        <dbReference type="ARBA" id="ARBA00022729"/>
    </source>
</evidence>
<evidence type="ECO:0000256" key="2">
    <source>
        <dbReference type="ARBA" id="ARBA00007639"/>
    </source>
</evidence>
<dbReference type="Proteomes" id="UP001500571">
    <property type="component" value="Unassembled WGS sequence"/>
</dbReference>
<keyword evidence="7" id="KW-1185">Reference proteome</keyword>
<dbReference type="PANTHER" id="PTHR46847">
    <property type="entry name" value="D-ALLOSE-BINDING PERIPLASMIC PROTEIN-RELATED"/>
    <property type="match status" value="1"/>
</dbReference>
<organism evidence="6 7">
    <name type="scientific">Nocardioides panacihumi</name>
    <dbReference type="NCBI Taxonomy" id="400774"/>
    <lineage>
        <taxon>Bacteria</taxon>
        <taxon>Bacillati</taxon>
        <taxon>Actinomycetota</taxon>
        <taxon>Actinomycetes</taxon>
        <taxon>Propionibacteriales</taxon>
        <taxon>Nocardioidaceae</taxon>
        <taxon>Nocardioides</taxon>
    </lineage>
</organism>
<evidence type="ECO:0000313" key="7">
    <source>
        <dbReference type="Proteomes" id="UP001500571"/>
    </source>
</evidence>
<dbReference type="Pfam" id="PF13407">
    <property type="entry name" value="Peripla_BP_4"/>
    <property type="match status" value="1"/>
</dbReference>
<dbReference type="SUPFAM" id="SSF53822">
    <property type="entry name" value="Periplasmic binding protein-like I"/>
    <property type="match status" value="1"/>
</dbReference>
<dbReference type="InterPro" id="IPR025997">
    <property type="entry name" value="SBP_2_dom"/>
</dbReference>
<evidence type="ECO:0000256" key="1">
    <source>
        <dbReference type="ARBA" id="ARBA00004196"/>
    </source>
</evidence>
<dbReference type="PANTHER" id="PTHR46847:SF1">
    <property type="entry name" value="D-ALLOSE-BINDING PERIPLASMIC PROTEIN-RELATED"/>
    <property type="match status" value="1"/>
</dbReference>
<evidence type="ECO:0000259" key="5">
    <source>
        <dbReference type="Pfam" id="PF13407"/>
    </source>
</evidence>
<name>A0ABP5BQA7_9ACTN</name>
<comment type="subcellular location">
    <subcellularLocation>
        <location evidence="1">Cell envelope</location>
    </subcellularLocation>
</comment>
<evidence type="ECO:0000313" key="6">
    <source>
        <dbReference type="EMBL" id="GAA1949059.1"/>
    </source>
</evidence>
<dbReference type="CDD" id="cd01536">
    <property type="entry name" value="PBP1_ABC_sugar_binding-like"/>
    <property type="match status" value="1"/>
</dbReference>
<dbReference type="InterPro" id="IPR028082">
    <property type="entry name" value="Peripla_BP_I"/>
</dbReference>
<dbReference type="RefSeq" id="WP_344042139.1">
    <property type="nucleotide sequence ID" value="NZ_BAAAPB010000001.1"/>
</dbReference>
<dbReference type="EMBL" id="BAAAPB010000001">
    <property type="protein sequence ID" value="GAA1949059.1"/>
    <property type="molecule type" value="Genomic_DNA"/>
</dbReference>
<keyword evidence="3 4" id="KW-0732">Signal</keyword>
<proteinExistence type="inferred from homology"/>
<reference evidence="7" key="1">
    <citation type="journal article" date="2019" name="Int. J. Syst. Evol. Microbiol.">
        <title>The Global Catalogue of Microorganisms (GCM) 10K type strain sequencing project: providing services to taxonomists for standard genome sequencing and annotation.</title>
        <authorList>
            <consortium name="The Broad Institute Genomics Platform"/>
            <consortium name="The Broad Institute Genome Sequencing Center for Infectious Disease"/>
            <person name="Wu L."/>
            <person name="Ma J."/>
        </authorList>
    </citation>
    <scope>NUCLEOTIDE SEQUENCE [LARGE SCALE GENOMIC DNA]</scope>
    <source>
        <strain evidence="7">JCM 15309</strain>
    </source>
</reference>
<feature type="chain" id="PRO_5046886088" evidence="4">
    <location>
        <begin position="24"/>
        <end position="382"/>
    </location>
</feature>
<dbReference type="PROSITE" id="PS51257">
    <property type="entry name" value="PROKAR_LIPOPROTEIN"/>
    <property type="match status" value="1"/>
</dbReference>